<gene>
    <name evidence="1" type="ORF">F0562_027895</name>
</gene>
<name>A0A5J5B8N4_9ASTE</name>
<accession>A0A5J5B8N4</accession>
<evidence type="ECO:0000313" key="2">
    <source>
        <dbReference type="Proteomes" id="UP000325577"/>
    </source>
</evidence>
<dbReference type="EMBL" id="CM018038">
    <property type="protein sequence ID" value="KAA8538282.1"/>
    <property type="molecule type" value="Genomic_DNA"/>
</dbReference>
<organism evidence="1 2">
    <name type="scientific">Nyssa sinensis</name>
    <dbReference type="NCBI Taxonomy" id="561372"/>
    <lineage>
        <taxon>Eukaryota</taxon>
        <taxon>Viridiplantae</taxon>
        <taxon>Streptophyta</taxon>
        <taxon>Embryophyta</taxon>
        <taxon>Tracheophyta</taxon>
        <taxon>Spermatophyta</taxon>
        <taxon>Magnoliopsida</taxon>
        <taxon>eudicotyledons</taxon>
        <taxon>Gunneridae</taxon>
        <taxon>Pentapetalae</taxon>
        <taxon>asterids</taxon>
        <taxon>Cornales</taxon>
        <taxon>Nyssaceae</taxon>
        <taxon>Nyssa</taxon>
    </lineage>
</organism>
<sequence>MRDSPSRLTWADQANSGEFIPKEALDLEEEYGGFSVNTDFLLCSNNHSHGEATNGRSKEKGFGRGESHACTKLASIQPHNPSCQEQIDFFAFQQNTRVHPSSTVAGQNHVLSATPPSNINFACPSDAVAIQQITQTKSKTIGCKTIGSVVSQLNQLATHKHLAVDASTAQKPSLCYPAWAQDGCHPRPTADMHNYYT</sequence>
<dbReference type="Proteomes" id="UP000325577">
    <property type="component" value="Linkage Group LG15"/>
</dbReference>
<proteinExistence type="predicted"/>
<protein>
    <submittedName>
        <fullName evidence="1">Uncharacterized protein</fullName>
    </submittedName>
</protein>
<dbReference type="AlphaFoldDB" id="A0A5J5B8N4"/>
<reference evidence="1 2" key="1">
    <citation type="submission" date="2019-09" db="EMBL/GenBank/DDBJ databases">
        <title>A chromosome-level genome assembly of the Chinese tupelo Nyssa sinensis.</title>
        <authorList>
            <person name="Yang X."/>
            <person name="Kang M."/>
            <person name="Yang Y."/>
            <person name="Xiong H."/>
            <person name="Wang M."/>
            <person name="Zhang Z."/>
            <person name="Wang Z."/>
            <person name="Wu H."/>
            <person name="Ma T."/>
            <person name="Liu J."/>
            <person name="Xi Z."/>
        </authorList>
    </citation>
    <scope>NUCLEOTIDE SEQUENCE [LARGE SCALE GENOMIC DNA]</scope>
    <source>
        <strain evidence="1">J267</strain>
        <tissue evidence="1">Leaf</tissue>
    </source>
</reference>
<evidence type="ECO:0000313" key="1">
    <source>
        <dbReference type="EMBL" id="KAA8538282.1"/>
    </source>
</evidence>
<keyword evidence="2" id="KW-1185">Reference proteome</keyword>